<evidence type="ECO:0000313" key="2">
    <source>
        <dbReference type="EMBL" id="BAD03530.1"/>
    </source>
</evidence>
<protein>
    <submittedName>
        <fullName evidence="2">Uncharacterized protein</fullName>
    </submittedName>
</protein>
<feature type="region of interest" description="Disordered" evidence="1">
    <location>
        <begin position="1"/>
        <end position="73"/>
    </location>
</feature>
<reference evidence="3" key="2">
    <citation type="journal article" date="2008" name="Nucleic Acids Res.">
        <title>The rice annotation project database (RAP-DB): 2008 update.</title>
        <authorList>
            <consortium name="The rice annotation project (RAP)"/>
        </authorList>
    </citation>
    <scope>GENOME REANNOTATION</scope>
    <source>
        <strain evidence="3">cv. Nipponbare</strain>
    </source>
</reference>
<dbReference type="AlphaFoldDB" id="Q6Z264"/>
<feature type="compositionally biased region" description="Basic and acidic residues" evidence="1">
    <location>
        <begin position="1"/>
        <end position="16"/>
    </location>
</feature>
<dbReference type="EMBL" id="AP005389">
    <property type="protein sequence ID" value="BAD03530.1"/>
    <property type="molecule type" value="Genomic_DNA"/>
</dbReference>
<evidence type="ECO:0000313" key="3">
    <source>
        <dbReference type="Proteomes" id="UP000000763"/>
    </source>
</evidence>
<dbReference type="Proteomes" id="UP000000763">
    <property type="component" value="Chromosome 8"/>
</dbReference>
<proteinExistence type="predicted"/>
<gene>
    <name evidence="2" type="primary">OSJNBa0091C18.17</name>
</gene>
<name>Q6Z264_ORYSJ</name>
<evidence type="ECO:0000256" key="1">
    <source>
        <dbReference type="SAM" id="MobiDB-lite"/>
    </source>
</evidence>
<reference evidence="3" key="1">
    <citation type="journal article" date="2005" name="Nature">
        <title>The map-based sequence of the rice genome.</title>
        <authorList>
            <consortium name="International rice genome sequencing project (IRGSP)"/>
            <person name="Matsumoto T."/>
            <person name="Wu J."/>
            <person name="Kanamori H."/>
            <person name="Katayose Y."/>
            <person name="Fujisawa M."/>
            <person name="Namiki N."/>
            <person name="Mizuno H."/>
            <person name="Yamamoto K."/>
            <person name="Antonio B.A."/>
            <person name="Baba T."/>
            <person name="Sakata K."/>
            <person name="Nagamura Y."/>
            <person name="Aoki H."/>
            <person name="Arikawa K."/>
            <person name="Arita K."/>
            <person name="Bito T."/>
            <person name="Chiden Y."/>
            <person name="Fujitsuka N."/>
            <person name="Fukunaka R."/>
            <person name="Hamada M."/>
            <person name="Harada C."/>
            <person name="Hayashi A."/>
            <person name="Hijishita S."/>
            <person name="Honda M."/>
            <person name="Hosokawa S."/>
            <person name="Ichikawa Y."/>
            <person name="Idonuma A."/>
            <person name="Iijima M."/>
            <person name="Ikeda M."/>
            <person name="Ikeno M."/>
            <person name="Ito K."/>
            <person name="Ito S."/>
            <person name="Ito T."/>
            <person name="Ito Y."/>
            <person name="Ito Y."/>
            <person name="Iwabuchi A."/>
            <person name="Kamiya K."/>
            <person name="Karasawa W."/>
            <person name="Kurita K."/>
            <person name="Katagiri S."/>
            <person name="Kikuta A."/>
            <person name="Kobayashi H."/>
            <person name="Kobayashi N."/>
            <person name="Machita K."/>
            <person name="Maehara T."/>
            <person name="Masukawa M."/>
            <person name="Mizubayashi T."/>
            <person name="Mukai Y."/>
            <person name="Nagasaki H."/>
            <person name="Nagata Y."/>
            <person name="Naito S."/>
            <person name="Nakashima M."/>
            <person name="Nakama Y."/>
            <person name="Nakamichi Y."/>
            <person name="Nakamura M."/>
            <person name="Meguro A."/>
            <person name="Negishi M."/>
            <person name="Ohta I."/>
            <person name="Ohta T."/>
            <person name="Okamoto M."/>
            <person name="Ono N."/>
            <person name="Saji S."/>
            <person name="Sakaguchi M."/>
            <person name="Sakai K."/>
            <person name="Shibata M."/>
            <person name="Shimokawa T."/>
            <person name="Song J."/>
            <person name="Takazaki Y."/>
            <person name="Terasawa K."/>
            <person name="Tsugane M."/>
            <person name="Tsuji K."/>
            <person name="Ueda S."/>
            <person name="Waki K."/>
            <person name="Yamagata H."/>
            <person name="Yamamoto M."/>
            <person name="Yamamoto S."/>
            <person name="Yamane H."/>
            <person name="Yoshiki S."/>
            <person name="Yoshihara R."/>
            <person name="Yukawa K."/>
            <person name="Zhong H."/>
            <person name="Yano M."/>
            <person name="Yuan Q."/>
            <person name="Ouyang S."/>
            <person name="Liu J."/>
            <person name="Jones K.M."/>
            <person name="Gansberger K."/>
            <person name="Moffat K."/>
            <person name="Hill J."/>
            <person name="Bera J."/>
            <person name="Fadrosh D."/>
            <person name="Jin S."/>
            <person name="Johri S."/>
            <person name="Kim M."/>
            <person name="Overton L."/>
            <person name="Reardon M."/>
            <person name="Tsitrin T."/>
            <person name="Vuong H."/>
            <person name="Weaver B."/>
            <person name="Ciecko A."/>
            <person name="Tallon L."/>
            <person name="Jackson J."/>
            <person name="Pai G."/>
            <person name="Aken S.V."/>
            <person name="Utterback T."/>
            <person name="Reidmuller S."/>
            <person name="Feldblyum T."/>
            <person name="Hsiao J."/>
            <person name="Zismann V."/>
            <person name="Iobst S."/>
            <person name="de Vazeille A.R."/>
            <person name="Buell C.R."/>
            <person name="Ying K."/>
            <person name="Li Y."/>
            <person name="Lu T."/>
            <person name="Huang Y."/>
            <person name="Zhao Q."/>
            <person name="Feng Q."/>
            <person name="Zhang L."/>
            <person name="Zhu J."/>
            <person name="Weng Q."/>
            <person name="Mu J."/>
            <person name="Lu Y."/>
            <person name="Fan D."/>
            <person name="Liu Y."/>
            <person name="Guan J."/>
            <person name="Zhang Y."/>
            <person name="Yu S."/>
            <person name="Liu X."/>
            <person name="Zhang Y."/>
            <person name="Hong G."/>
            <person name="Han B."/>
            <person name="Choisne N."/>
            <person name="Demange N."/>
            <person name="Orjeda G."/>
            <person name="Samain S."/>
            <person name="Cattolico L."/>
            <person name="Pelletier E."/>
            <person name="Couloux A."/>
            <person name="Segurens B."/>
            <person name="Wincker P."/>
            <person name="D'Hont A."/>
            <person name="Scarpelli C."/>
            <person name="Weissenbach J."/>
            <person name="Salanoubat M."/>
            <person name="Quetier F."/>
            <person name="Yu Y."/>
            <person name="Kim H.R."/>
            <person name="Rambo T."/>
            <person name="Currie J."/>
            <person name="Collura K."/>
            <person name="Luo M."/>
            <person name="Yang T."/>
            <person name="Ammiraju J.S.S."/>
            <person name="Engler F."/>
            <person name="Soderlund C."/>
            <person name="Wing R.A."/>
            <person name="Palmer L.E."/>
            <person name="de la Bastide M."/>
            <person name="Spiegel L."/>
            <person name="Nascimento L."/>
            <person name="Zutavern T."/>
            <person name="O'Shaughnessy A."/>
            <person name="Dike S."/>
            <person name="Dedhia N."/>
            <person name="Preston R."/>
            <person name="Balija V."/>
            <person name="McCombie W.R."/>
            <person name="Chow T."/>
            <person name="Chen H."/>
            <person name="Chung M."/>
            <person name="Chen C."/>
            <person name="Shaw J."/>
            <person name="Wu H."/>
            <person name="Hsiao K."/>
            <person name="Chao Y."/>
            <person name="Chu M."/>
            <person name="Cheng C."/>
            <person name="Hour A."/>
            <person name="Lee P."/>
            <person name="Lin S."/>
            <person name="Lin Y."/>
            <person name="Liou J."/>
            <person name="Liu S."/>
            <person name="Hsing Y."/>
            <person name="Raghuvanshi S."/>
            <person name="Mohanty A."/>
            <person name="Bharti A.K."/>
            <person name="Gaur A."/>
            <person name="Gupta V."/>
            <person name="Kumar D."/>
            <person name="Ravi V."/>
            <person name="Vij S."/>
            <person name="Kapur A."/>
            <person name="Khurana P."/>
            <person name="Khurana P."/>
            <person name="Khurana J.P."/>
            <person name="Tyagi A.K."/>
            <person name="Gaikwad K."/>
            <person name="Singh A."/>
            <person name="Dalal V."/>
            <person name="Srivastava S."/>
            <person name="Dixit A."/>
            <person name="Pal A.K."/>
            <person name="Ghazi I.A."/>
            <person name="Yadav M."/>
            <person name="Pandit A."/>
            <person name="Bhargava A."/>
            <person name="Sureshbabu K."/>
            <person name="Batra K."/>
            <person name="Sharma T.R."/>
            <person name="Mohapatra T."/>
            <person name="Singh N.K."/>
            <person name="Messing J."/>
            <person name="Nelson A.B."/>
            <person name="Fuks G."/>
            <person name="Kavchok S."/>
            <person name="Keizer G."/>
            <person name="Linton E."/>
            <person name="Llaca V."/>
            <person name="Song R."/>
            <person name="Tanyolac B."/>
            <person name="Young S."/>
            <person name="Ho-Il K."/>
            <person name="Hahn J.H."/>
            <person name="Sangsakoo G."/>
            <person name="Vanavichit A."/>
            <person name="de Mattos Luiz.A.T."/>
            <person name="Zimmer P.D."/>
            <person name="Malone G."/>
            <person name="Dellagostin O."/>
            <person name="de Oliveira A.C."/>
            <person name="Bevan M."/>
            <person name="Bancroft I."/>
            <person name="Minx P."/>
            <person name="Cordum H."/>
            <person name="Wilson R."/>
            <person name="Cheng Z."/>
            <person name="Jin W."/>
            <person name="Jiang J."/>
            <person name="Leong S.A."/>
            <person name="Iwama H."/>
            <person name="Gojobori T."/>
            <person name="Itoh T."/>
            <person name="Niimura Y."/>
            <person name="Fujii Y."/>
            <person name="Habara T."/>
            <person name="Sakai H."/>
            <person name="Sato Y."/>
            <person name="Wilson G."/>
            <person name="Kumar K."/>
            <person name="McCouch S."/>
            <person name="Juretic N."/>
            <person name="Hoen D."/>
            <person name="Wright S."/>
            <person name="Bruskiewich R."/>
            <person name="Bureau T."/>
            <person name="Miyao A."/>
            <person name="Hirochika H."/>
            <person name="Nishikawa T."/>
            <person name="Kadowaki K."/>
            <person name="Sugiura M."/>
            <person name="Burr B."/>
            <person name="Sasaki T."/>
        </authorList>
    </citation>
    <scope>NUCLEOTIDE SEQUENCE [LARGE SCALE GENOMIC DNA]</scope>
    <source>
        <strain evidence="3">cv. Nipponbare</strain>
    </source>
</reference>
<accession>Q6Z264</accession>
<organism evidence="2 3">
    <name type="scientific">Oryza sativa subsp. japonica</name>
    <name type="common">Rice</name>
    <dbReference type="NCBI Taxonomy" id="39947"/>
    <lineage>
        <taxon>Eukaryota</taxon>
        <taxon>Viridiplantae</taxon>
        <taxon>Streptophyta</taxon>
        <taxon>Embryophyta</taxon>
        <taxon>Tracheophyta</taxon>
        <taxon>Spermatophyta</taxon>
        <taxon>Magnoliopsida</taxon>
        <taxon>Liliopsida</taxon>
        <taxon>Poales</taxon>
        <taxon>Poaceae</taxon>
        <taxon>BOP clade</taxon>
        <taxon>Oryzoideae</taxon>
        <taxon>Oryzeae</taxon>
        <taxon>Oryzinae</taxon>
        <taxon>Oryza</taxon>
        <taxon>Oryza sativa</taxon>
    </lineage>
</organism>
<sequence length="73" mass="7852">MAYIVHGREGGRKEAETPPPPNAGNAGRYASRRGSPQDAAATRTCWNRRRHPSLPEPPALSPDAAAHNWAPQA</sequence>